<dbReference type="PANTHER" id="PTHR41913:SF1">
    <property type="entry name" value="DUF1684 DOMAIN-CONTAINING PROTEIN"/>
    <property type="match status" value="1"/>
</dbReference>
<dbReference type="InterPro" id="IPR012467">
    <property type="entry name" value="DUF1684"/>
</dbReference>
<protein>
    <recommendedName>
        <fullName evidence="4">DUF1684 domain-containing protein</fullName>
    </recommendedName>
</protein>
<feature type="signal peptide" evidence="1">
    <location>
        <begin position="1"/>
        <end position="17"/>
    </location>
</feature>
<evidence type="ECO:0000313" key="2">
    <source>
        <dbReference type="EMBL" id="BBM87320.1"/>
    </source>
</evidence>
<keyword evidence="1" id="KW-0732">Signal</keyword>
<reference evidence="2 3" key="1">
    <citation type="submission" date="2019-08" db="EMBL/GenBank/DDBJ databases">
        <title>Complete genome sequence of Candidatus Uab amorphum.</title>
        <authorList>
            <person name="Shiratori T."/>
            <person name="Suzuki S."/>
            <person name="Kakizawa Y."/>
            <person name="Ishida K."/>
        </authorList>
    </citation>
    <scope>NUCLEOTIDE SEQUENCE [LARGE SCALE GENOMIC DNA]</scope>
    <source>
        <strain evidence="2 3">SRT547</strain>
    </source>
</reference>
<feature type="chain" id="PRO_5025008420" description="DUF1684 domain-containing protein" evidence="1">
    <location>
        <begin position="18"/>
        <end position="286"/>
    </location>
</feature>
<keyword evidence="3" id="KW-1185">Reference proteome</keyword>
<organism evidence="2 3">
    <name type="scientific">Uabimicrobium amorphum</name>
    <dbReference type="NCBI Taxonomy" id="2596890"/>
    <lineage>
        <taxon>Bacteria</taxon>
        <taxon>Pseudomonadati</taxon>
        <taxon>Planctomycetota</taxon>
        <taxon>Candidatus Uabimicrobiia</taxon>
        <taxon>Candidatus Uabimicrobiales</taxon>
        <taxon>Candidatus Uabimicrobiaceae</taxon>
        <taxon>Candidatus Uabimicrobium</taxon>
    </lineage>
</organism>
<dbReference type="PANTHER" id="PTHR41913">
    <property type="entry name" value="DUF1684 DOMAIN-CONTAINING PROTEIN"/>
    <property type="match status" value="1"/>
</dbReference>
<dbReference type="OrthoDB" id="5493262at2"/>
<evidence type="ECO:0008006" key="4">
    <source>
        <dbReference type="Google" id="ProtNLM"/>
    </source>
</evidence>
<evidence type="ECO:0000256" key="1">
    <source>
        <dbReference type="SAM" id="SignalP"/>
    </source>
</evidence>
<dbReference type="RefSeq" id="WP_151971344.1">
    <property type="nucleotide sequence ID" value="NZ_AP019860.1"/>
</dbReference>
<name>A0A5S9IUC0_UABAM</name>
<dbReference type="AlphaFoldDB" id="A0A5S9IUC0"/>
<dbReference type="KEGG" id="uam:UABAM_05729"/>
<dbReference type="Pfam" id="PF07920">
    <property type="entry name" value="DUF1684"/>
    <property type="match status" value="1"/>
</dbReference>
<proteinExistence type="predicted"/>
<dbReference type="EMBL" id="AP019860">
    <property type="protein sequence ID" value="BBM87320.1"/>
    <property type="molecule type" value="Genomic_DNA"/>
</dbReference>
<accession>A0A5S9IUC0</accession>
<evidence type="ECO:0000313" key="3">
    <source>
        <dbReference type="Proteomes" id="UP000326354"/>
    </source>
</evidence>
<dbReference type="Proteomes" id="UP000326354">
    <property type="component" value="Chromosome"/>
</dbReference>
<sequence length="286" mass="32477">MKIMCTIVFFCFSLIYADSYLTEIQAWQQQRIRSLKKNWLSLVDLHWMNKENTTIGSGSDCDIIVSQKRFPALIGTFVRKGDSVFFTPHAKNVTCDKENITTTTKVFQNDQTGNLAYKSLSWFVISRSGKLAIRVRDYENEDVAKLKKLPRFATNLQWKVTAKFLPYTPPKKIEIVNVLGMASEDEVPGKLVFEIAGKQHSLEPVKSGESLFIMFKDTTTGHTTYSVGRYLYAKFPDENGNVVIDFNKAYNPPCAYTPYATCPMAPKQNHLPIAIEAGEKYSQEAH</sequence>
<gene>
    <name evidence="2" type="ORF">UABAM_05729</name>
</gene>